<dbReference type="Pfam" id="PF08808">
    <property type="entry name" value="RES"/>
    <property type="match status" value="1"/>
</dbReference>
<feature type="domain" description="RES" evidence="1">
    <location>
        <begin position="29"/>
        <end position="149"/>
    </location>
</feature>
<dbReference type="SMART" id="SM00953">
    <property type="entry name" value="RES"/>
    <property type="match status" value="1"/>
</dbReference>
<name>A0AAE3KC37_9GAMM</name>
<evidence type="ECO:0000313" key="2">
    <source>
        <dbReference type="EMBL" id="MCP1674478.1"/>
    </source>
</evidence>
<keyword evidence="3" id="KW-1185">Reference proteome</keyword>
<proteinExistence type="predicted"/>
<organism evidence="2 3">
    <name type="scientific">Natronocella acetinitrilica</name>
    <dbReference type="NCBI Taxonomy" id="414046"/>
    <lineage>
        <taxon>Bacteria</taxon>
        <taxon>Pseudomonadati</taxon>
        <taxon>Pseudomonadota</taxon>
        <taxon>Gammaproteobacteria</taxon>
        <taxon>Chromatiales</taxon>
        <taxon>Ectothiorhodospiraceae</taxon>
        <taxon>Natronocella</taxon>
    </lineage>
</organism>
<sequence>MVDREPPAAIRTWLRCVIVHRLSAPAHKALDGAGGLVAAGRWHSLRRPVFYAASSIALSVLERLVHLEIEAGDLPPDQWLISLELDDACIEAAAGVAFDDIAATQAHGDAWLASARSVALAVPSAVIPEEHNLVVNPAHPQFSRCCKATADKAYPLDERLFKLQGPADKP</sequence>
<dbReference type="AlphaFoldDB" id="A0AAE3KC37"/>
<reference evidence="2" key="1">
    <citation type="submission" date="2022-03" db="EMBL/GenBank/DDBJ databases">
        <title>Genomic Encyclopedia of Type Strains, Phase III (KMG-III): the genomes of soil and plant-associated and newly described type strains.</title>
        <authorList>
            <person name="Whitman W."/>
        </authorList>
    </citation>
    <scope>NUCLEOTIDE SEQUENCE</scope>
    <source>
        <strain evidence="2">ANL 6-2</strain>
    </source>
</reference>
<dbReference type="InterPro" id="IPR014914">
    <property type="entry name" value="RES_dom"/>
</dbReference>
<dbReference type="EMBL" id="JALJXV010000003">
    <property type="protein sequence ID" value="MCP1674478.1"/>
    <property type="molecule type" value="Genomic_DNA"/>
</dbReference>
<evidence type="ECO:0000259" key="1">
    <source>
        <dbReference type="SMART" id="SM00953"/>
    </source>
</evidence>
<protein>
    <submittedName>
        <fullName evidence="2">RES domain-containing protein</fullName>
    </submittedName>
</protein>
<gene>
    <name evidence="2" type="ORF">J2T57_001580</name>
</gene>
<comment type="caution">
    <text evidence="2">The sequence shown here is derived from an EMBL/GenBank/DDBJ whole genome shotgun (WGS) entry which is preliminary data.</text>
</comment>
<accession>A0AAE3KC37</accession>
<dbReference type="Proteomes" id="UP001205843">
    <property type="component" value="Unassembled WGS sequence"/>
</dbReference>
<evidence type="ECO:0000313" key="3">
    <source>
        <dbReference type="Proteomes" id="UP001205843"/>
    </source>
</evidence>